<dbReference type="Pfam" id="PF08240">
    <property type="entry name" value="ADH_N"/>
    <property type="match status" value="1"/>
</dbReference>
<protein>
    <submittedName>
        <fullName evidence="7">Putative zinc-binding dehydrogenase family oxidoreductase</fullName>
    </submittedName>
</protein>
<dbReference type="EMBL" id="ML977500">
    <property type="protein sequence ID" value="KAF2132471.1"/>
    <property type="molecule type" value="Genomic_DNA"/>
</dbReference>
<dbReference type="PANTHER" id="PTHR45348">
    <property type="entry name" value="HYPOTHETICAL OXIDOREDUCTASE (EUROFUNG)"/>
    <property type="match status" value="1"/>
</dbReference>
<dbReference type="OrthoDB" id="48317at2759"/>
<dbReference type="SUPFAM" id="SSF50129">
    <property type="entry name" value="GroES-like"/>
    <property type="match status" value="1"/>
</dbReference>
<sequence length="356" mass="38354">MSAVELPATQRAIRANSDGEPMVDNEASIPILNSNMVLVKTTTVALNLFDYKVPHKFPAPGTVIGCDFAGTIVQVGPDVQRTFIIGDRVFGGIHGANPAEPSSGAFAEYLVADADFIFLIPKAMSWETAAAMSAIGIGTVGLAIFYYLKPPGTLQHPAQKPVDVLVNGGATAAGTMAIQLLKLAGLKPIATCSPKNFELVKSYGAIQAFDYNNPNCVADIKKATKNSLKYVLDTIATAQASELCYLSMGRLGGTYISLELSPLDSPRSTIKSNWVLGMSLLGKDIKMGSTFQQQANPEHRKFGVKYYEQVQRMIDNGRLRAHPPKVMKGSLQGILDEGLELLRLQKVSGEKLIYFV</sequence>
<accession>A0A6A6APN8</accession>
<dbReference type="InterPro" id="IPR020843">
    <property type="entry name" value="ER"/>
</dbReference>
<reference evidence="7" key="1">
    <citation type="journal article" date="2020" name="Stud. Mycol.">
        <title>101 Dothideomycetes genomes: a test case for predicting lifestyles and emergence of pathogens.</title>
        <authorList>
            <person name="Haridas S."/>
            <person name="Albert R."/>
            <person name="Binder M."/>
            <person name="Bloem J."/>
            <person name="Labutti K."/>
            <person name="Salamov A."/>
            <person name="Andreopoulos B."/>
            <person name="Baker S."/>
            <person name="Barry K."/>
            <person name="Bills G."/>
            <person name="Bluhm B."/>
            <person name="Cannon C."/>
            <person name="Castanera R."/>
            <person name="Culley D."/>
            <person name="Daum C."/>
            <person name="Ezra D."/>
            <person name="Gonzalez J."/>
            <person name="Henrissat B."/>
            <person name="Kuo A."/>
            <person name="Liang C."/>
            <person name="Lipzen A."/>
            <person name="Lutzoni F."/>
            <person name="Magnuson J."/>
            <person name="Mondo S."/>
            <person name="Nolan M."/>
            <person name="Ohm R."/>
            <person name="Pangilinan J."/>
            <person name="Park H.-J."/>
            <person name="Ramirez L."/>
            <person name="Alfaro M."/>
            <person name="Sun H."/>
            <person name="Tritt A."/>
            <person name="Yoshinaga Y."/>
            <person name="Zwiers L.-H."/>
            <person name="Turgeon B."/>
            <person name="Goodwin S."/>
            <person name="Spatafora J."/>
            <person name="Crous P."/>
            <person name="Grigoriev I."/>
        </authorList>
    </citation>
    <scope>NUCLEOTIDE SEQUENCE</scope>
    <source>
        <strain evidence="7">CBS 119687</strain>
    </source>
</reference>
<gene>
    <name evidence="7" type="ORF">P153DRAFT_283582</name>
</gene>
<evidence type="ECO:0000259" key="6">
    <source>
        <dbReference type="SMART" id="SM00829"/>
    </source>
</evidence>
<evidence type="ECO:0000313" key="7">
    <source>
        <dbReference type="EMBL" id="KAF2132471.1"/>
    </source>
</evidence>
<dbReference type="GO" id="GO:0000166">
    <property type="term" value="F:nucleotide binding"/>
    <property type="evidence" value="ECO:0007669"/>
    <property type="project" value="UniProtKB-KW"/>
</dbReference>
<keyword evidence="8" id="KW-1185">Reference proteome</keyword>
<evidence type="ECO:0000256" key="3">
    <source>
        <dbReference type="ARBA" id="ARBA00022741"/>
    </source>
</evidence>
<keyword evidence="4" id="KW-0521">NADP</keyword>
<dbReference type="InterPro" id="IPR036291">
    <property type="entry name" value="NAD(P)-bd_dom_sf"/>
</dbReference>
<dbReference type="Pfam" id="PF00107">
    <property type="entry name" value="ADH_zinc_N"/>
    <property type="match status" value="1"/>
</dbReference>
<dbReference type="GO" id="GO:0016651">
    <property type="term" value="F:oxidoreductase activity, acting on NAD(P)H"/>
    <property type="evidence" value="ECO:0007669"/>
    <property type="project" value="InterPro"/>
</dbReference>
<dbReference type="GeneID" id="54403704"/>
<evidence type="ECO:0000256" key="1">
    <source>
        <dbReference type="ARBA" id="ARBA00008072"/>
    </source>
</evidence>
<dbReference type="PANTHER" id="PTHR45348:SF1">
    <property type="entry name" value="TRANS-ENOYL REDUCTASE STHE"/>
    <property type="match status" value="1"/>
</dbReference>
<dbReference type="CDD" id="cd08249">
    <property type="entry name" value="enoyl_reductase_like"/>
    <property type="match status" value="1"/>
</dbReference>
<dbReference type="Proteomes" id="UP000799771">
    <property type="component" value="Unassembled WGS sequence"/>
</dbReference>
<comment type="similarity">
    <text evidence="1">Belongs to the zinc-containing alcohol dehydrogenase family.</text>
</comment>
<dbReference type="InterPro" id="IPR013149">
    <property type="entry name" value="ADH-like_C"/>
</dbReference>
<dbReference type="AlphaFoldDB" id="A0A6A6APN8"/>
<dbReference type="InterPro" id="IPR013154">
    <property type="entry name" value="ADH-like_N"/>
</dbReference>
<dbReference type="SMART" id="SM00829">
    <property type="entry name" value="PKS_ER"/>
    <property type="match status" value="1"/>
</dbReference>
<evidence type="ECO:0000313" key="8">
    <source>
        <dbReference type="Proteomes" id="UP000799771"/>
    </source>
</evidence>
<keyword evidence="5" id="KW-0560">Oxidoreductase</keyword>
<dbReference type="SUPFAM" id="SSF51735">
    <property type="entry name" value="NAD(P)-binding Rossmann-fold domains"/>
    <property type="match status" value="1"/>
</dbReference>
<dbReference type="Gene3D" id="3.40.50.720">
    <property type="entry name" value="NAD(P)-binding Rossmann-like Domain"/>
    <property type="match status" value="1"/>
</dbReference>
<proteinExistence type="inferred from homology"/>
<organism evidence="7 8">
    <name type="scientific">Dothidotthia symphoricarpi CBS 119687</name>
    <dbReference type="NCBI Taxonomy" id="1392245"/>
    <lineage>
        <taxon>Eukaryota</taxon>
        <taxon>Fungi</taxon>
        <taxon>Dikarya</taxon>
        <taxon>Ascomycota</taxon>
        <taxon>Pezizomycotina</taxon>
        <taxon>Dothideomycetes</taxon>
        <taxon>Pleosporomycetidae</taxon>
        <taxon>Pleosporales</taxon>
        <taxon>Dothidotthiaceae</taxon>
        <taxon>Dothidotthia</taxon>
    </lineage>
</organism>
<keyword evidence="3" id="KW-0547">Nucleotide-binding</keyword>
<evidence type="ECO:0000256" key="4">
    <source>
        <dbReference type="ARBA" id="ARBA00022857"/>
    </source>
</evidence>
<evidence type="ECO:0000256" key="2">
    <source>
        <dbReference type="ARBA" id="ARBA00011245"/>
    </source>
</evidence>
<dbReference type="InterPro" id="IPR047122">
    <property type="entry name" value="Trans-enoyl_RdTase-like"/>
</dbReference>
<dbReference type="InterPro" id="IPR011032">
    <property type="entry name" value="GroES-like_sf"/>
</dbReference>
<dbReference type="RefSeq" id="XP_033526858.1">
    <property type="nucleotide sequence ID" value="XM_033663272.1"/>
</dbReference>
<feature type="domain" description="Enoyl reductase (ER)" evidence="6">
    <location>
        <begin position="14"/>
        <end position="353"/>
    </location>
</feature>
<name>A0A6A6APN8_9PLEO</name>
<dbReference type="Gene3D" id="3.90.180.10">
    <property type="entry name" value="Medium-chain alcohol dehydrogenases, catalytic domain"/>
    <property type="match status" value="1"/>
</dbReference>
<evidence type="ECO:0000256" key="5">
    <source>
        <dbReference type="ARBA" id="ARBA00023002"/>
    </source>
</evidence>
<comment type="subunit">
    <text evidence="2">Monomer.</text>
</comment>